<keyword evidence="2" id="KW-1185">Reference proteome</keyword>
<name>A0ABQ5GIK5_9ASTR</name>
<sequence>MFFYLNLLNWDYDDAIVISDDDEDMRAPIVTNFTENQVVVLGRKRSYTLTDESESESDEDSWFLDFLLRVGDGAEEVIDGNYVRKPNDMVIPYIYEVTSKDALIGEIFPSLATNAHSSVDITSRAILSTKNEHVDNSND</sequence>
<reference evidence="1" key="1">
    <citation type="journal article" date="2022" name="Int. J. Mol. Sci.">
        <title>Draft Genome of Tanacetum Coccineum: Genomic Comparison of Closely Related Tanacetum-Family Plants.</title>
        <authorList>
            <person name="Yamashiro T."/>
            <person name="Shiraishi A."/>
            <person name="Nakayama K."/>
            <person name="Satake H."/>
        </authorList>
    </citation>
    <scope>NUCLEOTIDE SEQUENCE</scope>
</reference>
<organism evidence="1 2">
    <name type="scientific">Tanacetum coccineum</name>
    <dbReference type="NCBI Taxonomy" id="301880"/>
    <lineage>
        <taxon>Eukaryota</taxon>
        <taxon>Viridiplantae</taxon>
        <taxon>Streptophyta</taxon>
        <taxon>Embryophyta</taxon>
        <taxon>Tracheophyta</taxon>
        <taxon>Spermatophyta</taxon>
        <taxon>Magnoliopsida</taxon>
        <taxon>eudicotyledons</taxon>
        <taxon>Gunneridae</taxon>
        <taxon>Pentapetalae</taxon>
        <taxon>asterids</taxon>
        <taxon>campanulids</taxon>
        <taxon>Asterales</taxon>
        <taxon>Asteraceae</taxon>
        <taxon>Asteroideae</taxon>
        <taxon>Anthemideae</taxon>
        <taxon>Anthemidinae</taxon>
        <taxon>Tanacetum</taxon>
    </lineage>
</organism>
<comment type="caution">
    <text evidence="1">The sequence shown here is derived from an EMBL/GenBank/DDBJ whole genome shotgun (WGS) entry which is preliminary data.</text>
</comment>
<evidence type="ECO:0000313" key="1">
    <source>
        <dbReference type="EMBL" id="GJT75541.1"/>
    </source>
</evidence>
<gene>
    <name evidence="1" type="ORF">Tco_1042266</name>
</gene>
<accession>A0ABQ5GIK5</accession>
<proteinExistence type="predicted"/>
<dbReference type="EMBL" id="BQNB010018540">
    <property type="protein sequence ID" value="GJT75541.1"/>
    <property type="molecule type" value="Genomic_DNA"/>
</dbReference>
<evidence type="ECO:0000313" key="2">
    <source>
        <dbReference type="Proteomes" id="UP001151760"/>
    </source>
</evidence>
<protein>
    <submittedName>
        <fullName evidence="1">ATP-dependent DNA helicase PIF1-like protein</fullName>
    </submittedName>
</protein>
<dbReference type="Proteomes" id="UP001151760">
    <property type="component" value="Unassembled WGS sequence"/>
</dbReference>
<reference evidence="1" key="2">
    <citation type="submission" date="2022-01" db="EMBL/GenBank/DDBJ databases">
        <authorList>
            <person name="Yamashiro T."/>
            <person name="Shiraishi A."/>
            <person name="Satake H."/>
            <person name="Nakayama K."/>
        </authorList>
    </citation>
    <scope>NUCLEOTIDE SEQUENCE</scope>
</reference>